<dbReference type="InterPro" id="IPR012337">
    <property type="entry name" value="RNaseH-like_sf"/>
</dbReference>
<comment type="function">
    <text evidence="16">Ubiquitous transcription factor required for a diverse set of processes. It is a component of the CCR4 complex involved in the control of gene expression.</text>
</comment>
<accession>A0A8S1JE45</accession>
<dbReference type="GO" id="GO:0005634">
    <property type="term" value="C:nucleus"/>
    <property type="evidence" value="ECO:0007669"/>
    <property type="project" value="UniProtKB-SubCell"/>
</dbReference>
<dbReference type="Gene3D" id="3.30.420.10">
    <property type="entry name" value="Ribonuclease H-like superfamily/Ribonuclease H"/>
    <property type="match status" value="1"/>
</dbReference>
<dbReference type="GO" id="GO:0003723">
    <property type="term" value="F:RNA binding"/>
    <property type="evidence" value="ECO:0007669"/>
    <property type="project" value="UniProtKB-KW"/>
</dbReference>
<comment type="similarity">
    <text evidence="4">Belongs to the CAF1 family.</text>
</comment>
<dbReference type="InterPro" id="IPR006941">
    <property type="entry name" value="RNase_CAF1"/>
</dbReference>
<dbReference type="EC" id="3.1.13.4" evidence="6"/>
<evidence type="ECO:0000256" key="1">
    <source>
        <dbReference type="ARBA" id="ARBA00001663"/>
    </source>
</evidence>
<dbReference type="EMBL" id="CAJHUC010002551">
    <property type="protein sequence ID" value="CAD7703969.1"/>
    <property type="molecule type" value="Genomic_DNA"/>
</dbReference>
<dbReference type="Proteomes" id="UP000708148">
    <property type="component" value="Unassembled WGS sequence"/>
</dbReference>
<evidence type="ECO:0000256" key="15">
    <source>
        <dbReference type="ARBA" id="ARBA00023242"/>
    </source>
</evidence>
<keyword evidence="11" id="KW-0269">Exonuclease</keyword>
<name>A0A8S1JE45_9CHLO</name>
<evidence type="ECO:0000256" key="12">
    <source>
        <dbReference type="ARBA" id="ARBA00022884"/>
    </source>
</evidence>
<dbReference type="AlphaFoldDB" id="A0A8S1JE45"/>
<evidence type="ECO:0000256" key="7">
    <source>
        <dbReference type="ARBA" id="ARBA00022490"/>
    </source>
</evidence>
<dbReference type="OrthoDB" id="1164111at2759"/>
<keyword evidence="8" id="KW-0540">Nuclease</keyword>
<reference evidence="17" key="1">
    <citation type="submission" date="2020-12" db="EMBL/GenBank/DDBJ databases">
        <authorList>
            <person name="Iha C."/>
        </authorList>
    </citation>
    <scope>NUCLEOTIDE SEQUENCE</scope>
</reference>
<keyword evidence="12" id="KW-0694">RNA-binding</keyword>
<evidence type="ECO:0000256" key="5">
    <source>
        <dbReference type="ARBA" id="ARBA00011757"/>
    </source>
</evidence>
<dbReference type="GO" id="GO:0004535">
    <property type="term" value="F:poly(A)-specific ribonuclease activity"/>
    <property type="evidence" value="ECO:0007669"/>
    <property type="project" value="UniProtKB-EC"/>
</dbReference>
<evidence type="ECO:0000256" key="2">
    <source>
        <dbReference type="ARBA" id="ARBA00004123"/>
    </source>
</evidence>
<evidence type="ECO:0000313" key="18">
    <source>
        <dbReference type="Proteomes" id="UP000708148"/>
    </source>
</evidence>
<keyword evidence="7" id="KW-0963">Cytoplasm</keyword>
<gene>
    <name evidence="17" type="ORF">OSTQU699_LOCUS9326</name>
</gene>
<dbReference type="SUPFAM" id="SSF53098">
    <property type="entry name" value="Ribonuclease H-like"/>
    <property type="match status" value="1"/>
</dbReference>
<comment type="catalytic activity">
    <reaction evidence="1">
        <text>Exonucleolytic cleavage of poly(A) to 5'-AMP.</text>
        <dbReference type="EC" id="3.1.13.4"/>
    </reaction>
</comment>
<evidence type="ECO:0000256" key="14">
    <source>
        <dbReference type="ARBA" id="ARBA00023163"/>
    </source>
</evidence>
<dbReference type="InterPro" id="IPR039637">
    <property type="entry name" value="CNOT7/CNOT8/Pop2"/>
</dbReference>
<evidence type="ECO:0000313" key="17">
    <source>
        <dbReference type="EMBL" id="CAD7703969.1"/>
    </source>
</evidence>
<keyword evidence="14" id="KW-0804">Transcription</keyword>
<evidence type="ECO:0000256" key="4">
    <source>
        <dbReference type="ARBA" id="ARBA00008372"/>
    </source>
</evidence>
<dbReference type="GO" id="GO:0046872">
    <property type="term" value="F:metal ion binding"/>
    <property type="evidence" value="ECO:0007669"/>
    <property type="project" value="UniProtKB-KW"/>
</dbReference>
<dbReference type="GO" id="GO:0005737">
    <property type="term" value="C:cytoplasm"/>
    <property type="evidence" value="ECO:0007669"/>
    <property type="project" value="UniProtKB-SubCell"/>
</dbReference>
<comment type="subcellular location">
    <subcellularLocation>
        <location evidence="3">Cytoplasm</location>
    </subcellularLocation>
    <subcellularLocation>
        <location evidence="2">Nucleus</location>
    </subcellularLocation>
</comment>
<keyword evidence="13" id="KW-0805">Transcription regulation</keyword>
<comment type="caution">
    <text evidence="17">The sequence shown here is derived from an EMBL/GenBank/DDBJ whole genome shotgun (WGS) entry which is preliminary data.</text>
</comment>
<evidence type="ECO:0000256" key="6">
    <source>
        <dbReference type="ARBA" id="ARBA00012161"/>
    </source>
</evidence>
<proteinExistence type="inferred from homology"/>
<protein>
    <recommendedName>
        <fullName evidence="6">poly(A)-specific ribonuclease</fullName>
        <ecNumber evidence="6">3.1.13.4</ecNumber>
    </recommendedName>
</protein>
<evidence type="ECO:0000256" key="13">
    <source>
        <dbReference type="ARBA" id="ARBA00023015"/>
    </source>
</evidence>
<dbReference type="InterPro" id="IPR036397">
    <property type="entry name" value="RNaseH_sf"/>
</dbReference>
<evidence type="ECO:0000256" key="9">
    <source>
        <dbReference type="ARBA" id="ARBA00022723"/>
    </source>
</evidence>
<keyword evidence="18" id="KW-1185">Reference proteome</keyword>
<evidence type="ECO:0000256" key="16">
    <source>
        <dbReference type="ARBA" id="ARBA00025148"/>
    </source>
</evidence>
<organism evidence="17 18">
    <name type="scientific">Ostreobium quekettii</name>
    <dbReference type="NCBI Taxonomy" id="121088"/>
    <lineage>
        <taxon>Eukaryota</taxon>
        <taxon>Viridiplantae</taxon>
        <taxon>Chlorophyta</taxon>
        <taxon>core chlorophytes</taxon>
        <taxon>Ulvophyceae</taxon>
        <taxon>TCBD clade</taxon>
        <taxon>Bryopsidales</taxon>
        <taxon>Ostreobineae</taxon>
        <taxon>Ostreobiaceae</taxon>
        <taxon>Ostreobium</taxon>
    </lineage>
</organism>
<keyword evidence="15" id="KW-0539">Nucleus</keyword>
<dbReference type="GO" id="GO:0030014">
    <property type="term" value="C:CCR4-NOT complex"/>
    <property type="evidence" value="ECO:0007669"/>
    <property type="project" value="InterPro"/>
</dbReference>
<keyword evidence="9" id="KW-0479">Metal-binding</keyword>
<sequence>MASLNVASLDREPQIRDVWYYNLEDEMQVLSDMVDDYPYVAFDTEFPGTLVRSLDRSEDGEYKAVKCNVDMLKLIQLGVTLMDGEGNLAKVDGQPCFWQFNFREFSMDCDLYALDSIDLLQQAGIDFGVNETMGVDIQVFSELLMTSGLVLNEKVHWIGFATQYDVGYLLKALTCRQLPEAESEFFELVQVNAESMKHPMLRP</sequence>
<evidence type="ECO:0000256" key="3">
    <source>
        <dbReference type="ARBA" id="ARBA00004496"/>
    </source>
</evidence>
<dbReference type="Pfam" id="PF04857">
    <property type="entry name" value="CAF1"/>
    <property type="match status" value="1"/>
</dbReference>
<keyword evidence="10" id="KW-0378">Hydrolase</keyword>
<evidence type="ECO:0000256" key="8">
    <source>
        <dbReference type="ARBA" id="ARBA00022722"/>
    </source>
</evidence>
<comment type="subunit">
    <text evidence="5">Component of the CCR4-NOT complex, at least composed of CRR4 and CAF1 proteins.</text>
</comment>
<evidence type="ECO:0000256" key="10">
    <source>
        <dbReference type="ARBA" id="ARBA00022801"/>
    </source>
</evidence>
<dbReference type="PANTHER" id="PTHR10797">
    <property type="entry name" value="CCR4-NOT TRANSCRIPTION COMPLEX SUBUNIT"/>
    <property type="match status" value="1"/>
</dbReference>
<evidence type="ECO:0000256" key="11">
    <source>
        <dbReference type="ARBA" id="ARBA00022839"/>
    </source>
</evidence>